<dbReference type="EMBL" id="VOIH02000002">
    <property type="protein sequence ID" value="KAF3455259.1"/>
    <property type="molecule type" value="Genomic_DNA"/>
</dbReference>
<proteinExistence type="inferred from homology"/>
<dbReference type="Pfam" id="PF03171">
    <property type="entry name" value="2OG-FeII_Oxy"/>
    <property type="match status" value="1"/>
</dbReference>
<dbReference type="GO" id="GO:0051213">
    <property type="term" value="F:dioxygenase activity"/>
    <property type="evidence" value="ECO:0007669"/>
    <property type="project" value="UniProtKB-KW"/>
</dbReference>
<dbReference type="FunFam" id="2.60.120.330:FF:000023">
    <property type="entry name" value="Feruloyl CoA ortho-hydroxylase 1"/>
    <property type="match status" value="1"/>
</dbReference>
<evidence type="ECO:0000259" key="9">
    <source>
        <dbReference type="PROSITE" id="PS51471"/>
    </source>
</evidence>
<sequence length="358" mass="40317">MEGSSSTISDSLNVFDFVVKQGNGIKGLVDKGIETLPHQYVQPLEERFDTSTKTTTQSIPVIDVANWDDPQVAEAICEAAIRWGFFQIVNHGVPMEVLDQVKDAVHRFFESPVEEKAKYLRMNSPSETVCLNTSFNPRVEKVMEWKDYLTMLYVDDDKASAFWPPACREEAKEYMKRVKVVIRRLLQVLLKRINVKDIAEETEEYTLMGTIRLNFNYYPPCPNPEITTAIGRHSDASAITVLLQDETGGLYVRGEGDSWICVPPIDGALVINVGDVLQIMSNDLYKSIEHRAVGNRNKTRVSIPIFVAPGPDVLIGPLPQVLETGDKAVYKQVMYSDYLKCFFSKPHDGKAAMEFAKI</sequence>
<protein>
    <recommendedName>
        <fullName evidence="9">Fe2OG dioxygenase domain-containing protein</fullName>
    </recommendedName>
</protein>
<evidence type="ECO:0000256" key="6">
    <source>
        <dbReference type="ARBA" id="ARBA00023002"/>
    </source>
</evidence>
<evidence type="ECO:0000256" key="8">
    <source>
        <dbReference type="RuleBase" id="RU003682"/>
    </source>
</evidence>
<dbReference type="InterPro" id="IPR044861">
    <property type="entry name" value="IPNS-like_FE2OG_OXY"/>
</dbReference>
<dbReference type="SUPFAM" id="SSF51197">
    <property type="entry name" value="Clavaminate synthase-like"/>
    <property type="match status" value="1"/>
</dbReference>
<evidence type="ECO:0000313" key="11">
    <source>
        <dbReference type="Proteomes" id="UP000796880"/>
    </source>
</evidence>
<evidence type="ECO:0000256" key="2">
    <source>
        <dbReference type="ARBA" id="ARBA00008056"/>
    </source>
</evidence>
<keyword evidence="5" id="KW-0223">Dioxygenase</keyword>
<evidence type="ECO:0000256" key="3">
    <source>
        <dbReference type="ARBA" id="ARBA00022723"/>
    </source>
</evidence>
<evidence type="ECO:0000256" key="4">
    <source>
        <dbReference type="ARBA" id="ARBA00022896"/>
    </source>
</evidence>
<dbReference type="InterPro" id="IPR027443">
    <property type="entry name" value="IPNS-like_sf"/>
</dbReference>
<reference evidence="10" key="1">
    <citation type="submission" date="2020-03" db="EMBL/GenBank/DDBJ databases">
        <title>A high-quality chromosome-level genome assembly of a woody plant with both climbing and erect habits, Rhamnella rubrinervis.</title>
        <authorList>
            <person name="Lu Z."/>
            <person name="Yang Y."/>
            <person name="Zhu X."/>
            <person name="Sun Y."/>
        </authorList>
    </citation>
    <scope>NUCLEOTIDE SEQUENCE</scope>
    <source>
        <strain evidence="10">BYM</strain>
        <tissue evidence="10">Leaf</tissue>
    </source>
</reference>
<organism evidence="10 11">
    <name type="scientific">Rhamnella rubrinervis</name>
    <dbReference type="NCBI Taxonomy" id="2594499"/>
    <lineage>
        <taxon>Eukaryota</taxon>
        <taxon>Viridiplantae</taxon>
        <taxon>Streptophyta</taxon>
        <taxon>Embryophyta</taxon>
        <taxon>Tracheophyta</taxon>
        <taxon>Spermatophyta</taxon>
        <taxon>Magnoliopsida</taxon>
        <taxon>eudicotyledons</taxon>
        <taxon>Gunneridae</taxon>
        <taxon>Pentapetalae</taxon>
        <taxon>rosids</taxon>
        <taxon>fabids</taxon>
        <taxon>Rosales</taxon>
        <taxon>Rhamnaceae</taxon>
        <taxon>rhamnoid group</taxon>
        <taxon>Rhamneae</taxon>
        <taxon>Rhamnella</taxon>
    </lineage>
</organism>
<comment type="similarity">
    <text evidence="2 8">Belongs to the iron/ascorbate-dependent oxidoreductase family.</text>
</comment>
<dbReference type="OrthoDB" id="288590at2759"/>
<keyword evidence="3 8" id="KW-0479">Metal-binding</keyword>
<dbReference type="InterPro" id="IPR005123">
    <property type="entry name" value="Oxoglu/Fe-dep_dioxygenase_dom"/>
</dbReference>
<dbReference type="GO" id="GO:0046872">
    <property type="term" value="F:metal ion binding"/>
    <property type="evidence" value="ECO:0007669"/>
    <property type="project" value="UniProtKB-KW"/>
</dbReference>
<feature type="domain" description="Fe2OG dioxygenase" evidence="9">
    <location>
        <begin position="206"/>
        <end position="309"/>
    </location>
</feature>
<dbReference type="GO" id="GO:0031418">
    <property type="term" value="F:L-ascorbic acid binding"/>
    <property type="evidence" value="ECO:0007669"/>
    <property type="project" value="UniProtKB-KW"/>
</dbReference>
<dbReference type="Pfam" id="PF14226">
    <property type="entry name" value="DIOX_N"/>
    <property type="match status" value="1"/>
</dbReference>
<dbReference type="GO" id="GO:0009805">
    <property type="term" value="P:coumarin biosynthetic process"/>
    <property type="evidence" value="ECO:0007669"/>
    <property type="project" value="UniProtKB-ARBA"/>
</dbReference>
<dbReference type="PANTHER" id="PTHR47991">
    <property type="entry name" value="OXOGLUTARATE/IRON-DEPENDENT DIOXYGENASE"/>
    <property type="match status" value="1"/>
</dbReference>
<keyword evidence="4" id="KW-0847">Vitamin C</keyword>
<gene>
    <name evidence="10" type="ORF">FNV43_RR05707</name>
</gene>
<evidence type="ECO:0000256" key="7">
    <source>
        <dbReference type="ARBA" id="ARBA00023004"/>
    </source>
</evidence>
<keyword evidence="7 8" id="KW-0408">Iron</keyword>
<dbReference type="InterPro" id="IPR026992">
    <property type="entry name" value="DIOX_N"/>
</dbReference>
<comment type="cofactor">
    <cofactor evidence="1">
        <name>L-ascorbate</name>
        <dbReference type="ChEBI" id="CHEBI:38290"/>
    </cofactor>
</comment>
<comment type="caution">
    <text evidence="10">The sequence shown here is derived from an EMBL/GenBank/DDBJ whole genome shotgun (WGS) entry which is preliminary data.</text>
</comment>
<dbReference type="Gene3D" id="2.60.120.330">
    <property type="entry name" value="B-lactam Antibiotic, Isopenicillin N Synthase, Chain"/>
    <property type="match status" value="1"/>
</dbReference>
<evidence type="ECO:0000256" key="1">
    <source>
        <dbReference type="ARBA" id="ARBA00001961"/>
    </source>
</evidence>
<evidence type="ECO:0000256" key="5">
    <source>
        <dbReference type="ARBA" id="ARBA00022964"/>
    </source>
</evidence>
<dbReference type="PROSITE" id="PS51471">
    <property type="entry name" value="FE2OG_OXY"/>
    <property type="match status" value="1"/>
</dbReference>
<keyword evidence="6 8" id="KW-0560">Oxidoreductase</keyword>
<dbReference type="InterPro" id="IPR050295">
    <property type="entry name" value="Plant_2OG-oxidoreductases"/>
</dbReference>
<dbReference type="Proteomes" id="UP000796880">
    <property type="component" value="Unassembled WGS sequence"/>
</dbReference>
<accession>A0A8K0HN48</accession>
<name>A0A8K0HN48_9ROSA</name>
<keyword evidence="11" id="KW-1185">Reference proteome</keyword>
<dbReference type="AlphaFoldDB" id="A0A8K0HN48"/>
<evidence type="ECO:0000313" key="10">
    <source>
        <dbReference type="EMBL" id="KAF3455259.1"/>
    </source>
</evidence>